<accession>K0AV76</accession>
<sequence>MKEQYKQMRPDMGIVIIKSSTDNKCYIEGTQNLRSTMNRAKFQLNLGNHPIKQLQEDWNQYGEEKFTVEIFEKLEYDKDESKVDYKDDLDLLLMICEEKLSKKNIEFYKK</sequence>
<keyword evidence="2" id="KW-1185">Reference proteome</keyword>
<protein>
    <recommendedName>
        <fullName evidence="3">GIY-YIG domain-containing protein</fullName>
    </recommendedName>
</protein>
<dbReference type="eggNOG" id="COG3860">
    <property type="taxonomic scope" value="Bacteria"/>
</dbReference>
<name>K0AV76_GOTA9</name>
<organism evidence="1 2">
    <name type="scientific">Gottschalkia acidurici (strain ATCC 7906 / DSM 604 / BCRC 14475 / CIP 104303 / KCTC 5404 / NCIMB 10678 / 9a)</name>
    <name type="common">Clostridium acidurici</name>
    <dbReference type="NCBI Taxonomy" id="1128398"/>
    <lineage>
        <taxon>Bacteria</taxon>
        <taxon>Bacillati</taxon>
        <taxon>Bacillota</taxon>
        <taxon>Tissierellia</taxon>
        <taxon>Tissierellales</taxon>
        <taxon>Gottschalkiaceae</taxon>
        <taxon>Gottschalkia</taxon>
    </lineage>
</organism>
<dbReference type="InterPro" id="IPR035901">
    <property type="entry name" value="GIY-YIG_endonuc_sf"/>
</dbReference>
<dbReference type="KEGG" id="cad:Curi_c00880"/>
<dbReference type="CDD" id="cd10451">
    <property type="entry name" value="GIY-YIG_LuxR_like"/>
    <property type="match status" value="1"/>
</dbReference>
<evidence type="ECO:0008006" key="3">
    <source>
        <dbReference type="Google" id="ProtNLM"/>
    </source>
</evidence>
<dbReference type="EMBL" id="CP003326">
    <property type="protein sequence ID" value="AFS77169.1"/>
    <property type="molecule type" value="Genomic_DNA"/>
</dbReference>
<evidence type="ECO:0000313" key="2">
    <source>
        <dbReference type="Proteomes" id="UP000006094"/>
    </source>
</evidence>
<dbReference type="STRING" id="1128398.Curi_c00880"/>
<proteinExistence type="predicted"/>
<dbReference type="HOGENOM" id="CLU_146070_1_0_9"/>
<dbReference type="AlphaFoldDB" id="K0AV76"/>
<evidence type="ECO:0000313" key="1">
    <source>
        <dbReference type="EMBL" id="AFS77169.1"/>
    </source>
</evidence>
<dbReference type="Gene3D" id="3.40.1440.10">
    <property type="entry name" value="GIY-YIG endonuclease"/>
    <property type="match status" value="1"/>
</dbReference>
<gene>
    <name evidence="1" type="ordered locus">Curi_c00880</name>
</gene>
<reference evidence="1 2" key="1">
    <citation type="journal article" date="2012" name="PLoS ONE">
        <title>The purine-utilizing bacterium Clostridium acidurici 9a: a genome-guided metabolic reconsideration.</title>
        <authorList>
            <person name="Hartwich K."/>
            <person name="Poehlein A."/>
            <person name="Daniel R."/>
        </authorList>
    </citation>
    <scope>NUCLEOTIDE SEQUENCE [LARGE SCALE GENOMIC DNA]</scope>
    <source>
        <strain evidence="2">ATCC 7906 / DSM 604 / BCRC 14475 / CIP 104303 / KCTC 5404 / NCIMB 10678 / 9a</strain>
    </source>
</reference>
<dbReference type="Proteomes" id="UP000006094">
    <property type="component" value="Chromosome"/>
</dbReference>